<dbReference type="Gene3D" id="3.80.10.10">
    <property type="entry name" value="Ribonuclease Inhibitor"/>
    <property type="match status" value="1"/>
</dbReference>
<comment type="subcellular location">
    <subcellularLocation>
        <location evidence="1">Cytoplasm</location>
        <location evidence="1">Cytoskeleton</location>
        <location evidence="1">Cilium axoneme</location>
    </subcellularLocation>
</comment>
<dbReference type="PANTHER" id="PTHR16134:SF119">
    <property type="entry name" value="AT02038P-RELATED"/>
    <property type="match status" value="1"/>
</dbReference>
<feature type="region of interest" description="Disordered" evidence="2">
    <location>
        <begin position="222"/>
        <end position="243"/>
    </location>
</feature>
<feature type="region of interest" description="Disordered" evidence="2">
    <location>
        <begin position="378"/>
        <end position="398"/>
    </location>
</feature>
<proteinExistence type="predicted"/>
<keyword evidence="5" id="KW-1185">Reference proteome</keyword>
<evidence type="ECO:0000313" key="4">
    <source>
        <dbReference type="EMBL" id="PNH03744.1"/>
    </source>
</evidence>
<dbReference type="InterPro" id="IPR001810">
    <property type="entry name" value="F-box_dom"/>
</dbReference>
<dbReference type="Pfam" id="PF12937">
    <property type="entry name" value="F-box-like"/>
    <property type="match status" value="1"/>
</dbReference>
<accession>A0A2J7ZU00</accession>
<comment type="caution">
    <text evidence="4">The sequence shown here is derived from an EMBL/GenBank/DDBJ whole genome shotgun (WGS) entry which is preliminary data.</text>
</comment>
<feature type="domain" description="F-box" evidence="3">
    <location>
        <begin position="12"/>
        <end position="45"/>
    </location>
</feature>
<evidence type="ECO:0000256" key="2">
    <source>
        <dbReference type="SAM" id="MobiDB-lite"/>
    </source>
</evidence>
<dbReference type="OrthoDB" id="541908at2759"/>
<dbReference type="EMBL" id="PGGS01000469">
    <property type="protein sequence ID" value="PNH03744.1"/>
    <property type="molecule type" value="Genomic_DNA"/>
</dbReference>
<protein>
    <recommendedName>
        <fullName evidence="3">F-box domain-containing protein</fullName>
    </recommendedName>
</protein>
<dbReference type="SUPFAM" id="SSF81383">
    <property type="entry name" value="F-box domain"/>
    <property type="match status" value="1"/>
</dbReference>
<evidence type="ECO:0000259" key="3">
    <source>
        <dbReference type="Pfam" id="PF12937"/>
    </source>
</evidence>
<organism evidence="4 5">
    <name type="scientific">Tetrabaena socialis</name>
    <dbReference type="NCBI Taxonomy" id="47790"/>
    <lineage>
        <taxon>Eukaryota</taxon>
        <taxon>Viridiplantae</taxon>
        <taxon>Chlorophyta</taxon>
        <taxon>core chlorophytes</taxon>
        <taxon>Chlorophyceae</taxon>
        <taxon>CS clade</taxon>
        <taxon>Chlamydomonadales</taxon>
        <taxon>Tetrabaenaceae</taxon>
        <taxon>Tetrabaena</taxon>
    </lineage>
</organism>
<name>A0A2J7ZU00_9CHLO</name>
<gene>
    <name evidence="4" type="ORF">TSOC_010173</name>
</gene>
<dbReference type="Gene3D" id="1.20.1280.50">
    <property type="match status" value="1"/>
</dbReference>
<feature type="compositionally biased region" description="Low complexity" evidence="2">
    <location>
        <begin position="378"/>
        <end position="389"/>
    </location>
</feature>
<dbReference type="AlphaFoldDB" id="A0A2J7ZU00"/>
<reference evidence="4 5" key="1">
    <citation type="journal article" date="2017" name="Mol. Biol. Evol.">
        <title>The 4-celled Tetrabaena socialis nuclear genome reveals the essential components for genetic control of cell number at the origin of multicellularity in the volvocine lineage.</title>
        <authorList>
            <person name="Featherston J."/>
            <person name="Arakaki Y."/>
            <person name="Hanschen E.R."/>
            <person name="Ferris P.J."/>
            <person name="Michod R.E."/>
            <person name="Olson B.J.S.C."/>
            <person name="Nozaki H."/>
            <person name="Durand P.M."/>
        </authorList>
    </citation>
    <scope>NUCLEOTIDE SEQUENCE [LARGE SCALE GENOMIC DNA]</scope>
    <source>
        <strain evidence="4 5">NIES-571</strain>
    </source>
</reference>
<dbReference type="SUPFAM" id="SSF52047">
    <property type="entry name" value="RNI-like"/>
    <property type="match status" value="1"/>
</dbReference>
<dbReference type="PANTHER" id="PTHR16134">
    <property type="entry name" value="F-BOX/TPR REPEAT PROTEIN POF3"/>
    <property type="match status" value="1"/>
</dbReference>
<dbReference type="GO" id="GO:0005930">
    <property type="term" value="C:axoneme"/>
    <property type="evidence" value="ECO:0007669"/>
    <property type="project" value="UniProtKB-SubCell"/>
</dbReference>
<evidence type="ECO:0000256" key="1">
    <source>
        <dbReference type="ARBA" id="ARBA00004430"/>
    </source>
</evidence>
<dbReference type="Proteomes" id="UP000236333">
    <property type="component" value="Unassembled WGS sequence"/>
</dbReference>
<dbReference type="InterPro" id="IPR032675">
    <property type="entry name" value="LRR_dom_sf"/>
</dbReference>
<dbReference type="InterPro" id="IPR036047">
    <property type="entry name" value="F-box-like_dom_sf"/>
</dbReference>
<sequence>MTSDADLPARVSLPSDILVTIFGALSAHDRRVVIPLVCKQWRRAVAPSPSTSALWALVELRDGDQDANLPRPRASFSAFSKASNDPDRLALQTGAVRTWLTDRLGSTAELDIHLRAHARSSQTLAAWAAALGLALPALAPSTKLRRLALRGPGTPRRRAPASSAILLGAPAETETADAEAAGLAVRAALSLPSLESLTLADIPWVHALHACLAPAPSAPHASTSASTSAGIQTAPHPLPSYSLPPPPPLPPFSLAAVNLRELTIANCFYSGVGGHDPGRYGVPGAAAEESSWEALGAALAGLPYLEALEMSYTHAMSYVDPARGLVPRPWPALPRLRRLCLANDLAVQPPPPQLLLPDLLVGCGGAIGEAGWGDMAGPVAGQGQQAPGSQGAGGRGVGGPELAAETEALLAQYDSDHHHSYDIEHGSHSDAPVVYLTIDAAHAAVELLAWLPSCTSLTALDLSRCGLEAVPLAVLHLPHLARLDLYGNPLVTLRLLPGPMPALEWLRASLDPCYELLLAELAAEAGPAAAGEEMLVVELQAPRLQELEVDASSAWVLALIREATAVMPCLRRLTLIDTSEGGEPLF</sequence>
<evidence type="ECO:0000313" key="5">
    <source>
        <dbReference type="Proteomes" id="UP000236333"/>
    </source>
</evidence>